<keyword evidence="10" id="KW-1185">Reference proteome</keyword>
<dbReference type="PANTHER" id="PTHR11040">
    <property type="entry name" value="ZINC/IRON TRANSPORTER"/>
    <property type="match status" value="1"/>
</dbReference>
<evidence type="ECO:0000256" key="2">
    <source>
        <dbReference type="ARBA" id="ARBA00006939"/>
    </source>
</evidence>
<feature type="transmembrane region" description="Helical" evidence="8">
    <location>
        <begin position="222"/>
        <end position="240"/>
    </location>
</feature>
<evidence type="ECO:0000313" key="10">
    <source>
        <dbReference type="Proteomes" id="UP000018877"/>
    </source>
</evidence>
<evidence type="ECO:0000256" key="1">
    <source>
        <dbReference type="ARBA" id="ARBA00004651"/>
    </source>
</evidence>
<protein>
    <submittedName>
        <fullName evidence="9">Metal cation transporter zinc (Zn2+)-iron (Fe2+) permease (Zip) family protein</fullName>
    </submittedName>
</protein>
<feature type="transmembrane region" description="Helical" evidence="8">
    <location>
        <begin position="58"/>
        <end position="78"/>
    </location>
</feature>
<dbReference type="InterPro" id="IPR003689">
    <property type="entry name" value="ZIP"/>
</dbReference>
<proteinExistence type="inferred from homology"/>
<dbReference type="GO" id="GO:0005886">
    <property type="term" value="C:plasma membrane"/>
    <property type="evidence" value="ECO:0007669"/>
    <property type="project" value="UniProtKB-SubCell"/>
</dbReference>
<reference evidence="9 10" key="1">
    <citation type="journal article" date="2014" name="Environ. Microbiol.">
        <title>The nitrate-ammonifying and nosZ-carrying bacterium Bacillus vireti is a potent source and sink for nitric and nitrous oxide under high nitrate conditions.</title>
        <authorList>
            <person name="Mania D."/>
            <person name="Heylen K."/>
            <person name="van Spanning R.J."/>
            <person name="Frostegard A."/>
        </authorList>
    </citation>
    <scope>NUCLEOTIDE SEQUENCE [LARGE SCALE GENOMIC DNA]</scope>
    <source>
        <strain evidence="9 10">LMG 21834</strain>
    </source>
</reference>
<feature type="transmembrane region" description="Helical" evidence="8">
    <location>
        <begin position="35"/>
        <end position="52"/>
    </location>
</feature>
<feature type="transmembrane region" description="Helical" evidence="8">
    <location>
        <begin position="128"/>
        <end position="152"/>
    </location>
</feature>
<accession>A0AB94ILV2</accession>
<evidence type="ECO:0000256" key="3">
    <source>
        <dbReference type="ARBA" id="ARBA00022475"/>
    </source>
</evidence>
<dbReference type="PANTHER" id="PTHR11040:SF211">
    <property type="entry name" value="ZINC TRANSPORTER ZIP11"/>
    <property type="match status" value="1"/>
</dbReference>
<sequence length="241" mass="25786">MAVNLGILISALGTILGAMPALLLSNVTHRIKDNLLAYSAGIMVAASTYALIPSTLKLSNMFVLVIGILLGTTTLTLLEISLPHLEMDHSVHANQKTNPLLLIAAMAIHNIPEGMSVGISYASQLDDLGSLVSFSIGLQNIPEGFLVCLFLITNQIPKVQALLYTAFTAGIELVSSFIGLQISDQHLDIIPYGLAFAAGSMMFVVYKELIPESHGDGNERSATFSFVIGLLTMIFITDVLR</sequence>
<comment type="similarity">
    <text evidence="2">Belongs to the ZIP transporter (TC 2.A.5) family.</text>
</comment>
<dbReference type="AlphaFoldDB" id="A0AB94ILV2"/>
<evidence type="ECO:0000313" key="9">
    <source>
        <dbReference type="EMBL" id="ETI68071.1"/>
    </source>
</evidence>
<dbReference type="GO" id="GO:0005385">
    <property type="term" value="F:zinc ion transmembrane transporter activity"/>
    <property type="evidence" value="ECO:0007669"/>
    <property type="project" value="TreeGrafter"/>
</dbReference>
<comment type="subcellular location">
    <subcellularLocation>
        <location evidence="1">Cell membrane</location>
        <topology evidence="1">Multi-pass membrane protein</topology>
    </subcellularLocation>
</comment>
<evidence type="ECO:0000256" key="5">
    <source>
        <dbReference type="ARBA" id="ARBA00022833"/>
    </source>
</evidence>
<dbReference type="Proteomes" id="UP000018877">
    <property type="component" value="Unassembled WGS sequence"/>
</dbReference>
<feature type="transmembrane region" description="Helical" evidence="8">
    <location>
        <begin position="99"/>
        <end position="122"/>
    </location>
</feature>
<comment type="caution">
    <text evidence="9">The sequence shown here is derived from an EMBL/GenBank/DDBJ whole genome shotgun (WGS) entry which is preliminary data.</text>
</comment>
<keyword evidence="3" id="KW-1003">Cell membrane</keyword>
<organism evidence="9 10">
    <name type="scientific">Neobacillus vireti LMG 21834</name>
    <dbReference type="NCBI Taxonomy" id="1131730"/>
    <lineage>
        <taxon>Bacteria</taxon>
        <taxon>Bacillati</taxon>
        <taxon>Bacillota</taxon>
        <taxon>Bacilli</taxon>
        <taxon>Bacillales</taxon>
        <taxon>Bacillaceae</taxon>
        <taxon>Neobacillus</taxon>
    </lineage>
</organism>
<gene>
    <name evidence="9" type="ORF">BAVI_14434</name>
</gene>
<keyword evidence="6 8" id="KW-1133">Transmembrane helix</keyword>
<evidence type="ECO:0000256" key="6">
    <source>
        <dbReference type="ARBA" id="ARBA00022989"/>
    </source>
</evidence>
<name>A0AB94ILV2_9BACI</name>
<feature type="transmembrane region" description="Helical" evidence="8">
    <location>
        <begin position="189"/>
        <end position="210"/>
    </location>
</feature>
<dbReference type="Pfam" id="PF02535">
    <property type="entry name" value="Zip"/>
    <property type="match status" value="1"/>
</dbReference>
<evidence type="ECO:0000256" key="8">
    <source>
        <dbReference type="SAM" id="Phobius"/>
    </source>
</evidence>
<feature type="transmembrane region" description="Helical" evidence="8">
    <location>
        <begin position="161"/>
        <end position="183"/>
    </location>
</feature>
<evidence type="ECO:0000256" key="4">
    <source>
        <dbReference type="ARBA" id="ARBA00022692"/>
    </source>
</evidence>
<keyword evidence="4 8" id="KW-0812">Transmembrane</keyword>
<evidence type="ECO:0000256" key="7">
    <source>
        <dbReference type="ARBA" id="ARBA00023136"/>
    </source>
</evidence>
<keyword evidence="7 8" id="KW-0472">Membrane</keyword>
<dbReference type="EMBL" id="ALAN01000079">
    <property type="protein sequence ID" value="ETI68071.1"/>
    <property type="molecule type" value="Genomic_DNA"/>
</dbReference>
<feature type="transmembrane region" description="Helical" evidence="8">
    <location>
        <begin position="6"/>
        <end position="23"/>
    </location>
</feature>
<keyword evidence="5" id="KW-0862">Zinc</keyword>